<evidence type="ECO:0000259" key="4">
    <source>
        <dbReference type="PROSITE" id="PS50114"/>
    </source>
</evidence>
<evidence type="ECO:0000256" key="1">
    <source>
        <dbReference type="PROSITE-ProRule" id="PRU00094"/>
    </source>
</evidence>
<feature type="compositionally biased region" description="Low complexity" evidence="2">
    <location>
        <begin position="454"/>
        <end position="472"/>
    </location>
</feature>
<accession>A0A5C3N295</accession>
<reference evidence="5 6" key="1">
    <citation type="journal article" date="2019" name="Nat. Ecol. Evol.">
        <title>Megaphylogeny resolves global patterns of mushroom evolution.</title>
        <authorList>
            <person name="Varga T."/>
            <person name="Krizsan K."/>
            <person name="Foldi C."/>
            <person name="Dima B."/>
            <person name="Sanchez-Garcia M."/>
            <person name="Sanchez-Ramirez S."/>
            <person name="Szollosi G.J."/>
            <person name="Szarkandi J.G."/>
            <person name="Papp V."/>
            <person name="Albert L."/>
            <person name="Andreopoulos W."/>
            <person name="Angelini C."/>
            <person name="Antonin V."/>
            <person name="Barry K.W."/>
            <person name="Bougher N.L."/>
            <person name="Buchanan P."/>
            <person name="Buyck B."/>
            <person name="Bense V."/>
            <person name="Catcheside P."/>
            <person name="Chovatia M."/>
            <person name="Cooper J."/>
            <person name="Damon W."/>
            <person name="Desjardin D."/>
            <person name="Finy P."/>
            <person name="Geml J."/>
            <person name="Haridas S."/>
            <person name="Hughes K."/>
            <person name="Justo A."/>
            <person name="Karasinski D."/>
            <person name="Kautmanova I."/>
            <person name="Kiss B."/>
            <person name="Kocsube S."/>
            <person name="Kotiranta H."/>
            <person name="LaButti K.M."/>
            <person name="Lechner B.E."/>
            <person name="Liimatainen K."/>
            <person name="Lipzen A."/>
            <person name="Lukacs Z."/>
            <person name="Mihaltcheva S."/>
            <person name="Morgado L.N."/>
            <person name="Niskanen T."/>
            <person name="Noordeloos M.E."/>
            <person name="Ohm R.A."/>
            <person name="Ortiz-Santana B."/>
            <person name="Ovrebo C."/>
            <person name="Racz N."/>
            <person name="Riley R."/>
            <person name="Savchenko A."/>
            <person name="Shiryaev A."/>
            <person name="Soop K."/>
            <person name="Spirin V."/>
            <person name="Szebenyi C."/>
            <person name="Tomsovsky M."/>
            <person name="Tulloss R.E."/>
            <person name="Uehling J."/>
            <person name="Grigoriev I.V."/>
            <person name="Vagvolgyi C."/>
            <person name="Papp T."/>
            <person name="Martin F.M."/>
            <person name="Miettinen O."/>
            <person name="Hibbett D.S."/>
            <person name="Nagy L.G."/>
        </authorList>
    </citation>
    <scope>NUCLEOTIDE SEQUENCE [LARGE SCALE GENOMIC DNA]</scope>
    <source>
        <strain evidence="5 6">OMC1185</strain>
    </source>
</reference>
<keyword evidence="6" id="KW-1185">Reference proteome</keyword>
<proteinExistence type="predicted"/>
<keyword evidence="1" id="KW-0863">Zinc-finger</keyword>
<evidence type="ECO:0008006" key="7">
    <source>
        <dbReference type="Google" id="ProtNLM"/>
    </source>
</evidence>
<dbReference type="Pfam" id="PF00320">
    <property type="entry name" value="GATA"/>
    <property type="match status" value="1"/>
</dbReference>
<dbReference type="SUPFAM" id="SSF57716">
    <property type="entry name" value="Glucocorticoid receptor-like (DNA-binding domain)"/>
    <property type="match status" value="1"/>
</dbReference>
<organism evidence="5 6">
    <name type="scientific">Heliocybe sulcata</name>
    <dbReference type="NCBI Taxonomy" id="5364"/>
    <lineage>
        <taxon>Eukaryota</taxon>
        <taxon>Fungi</taxon>
        <taxon>Dikarya</taxon>
        <taxon>Basidiomycota</taxon>
        <taxon>Agaricomycotina</taxon>
        <taxon>Agaricomycetes</taxon>
        <taxon>Gloeophyllales</taxon>
        <taxon>Gloeophyllaceae</taxon>
        <taxon>Heliocybe</taxon>
    </lineage>
</organism>
<dbReference type="CDD" id="cd00202">
    <property type="entry name" value="ZnF_GATA"/>
    <property type="match status" value="1"/>
</dbReference>
<dbReference type="InterPro" id="IPR013088">
    <property type="entry name" value="Znf_NHR/GATA"/>
</dbReference>
<feature type="region of interest" description="Disordered" evidence="2">
    <location>
        <begin position="1"/>
        <end position="26"/>
    </location>
</feature>
<dbReference type="GO" id="GO:0006355">
    <property type="term" value="P:regulation of DNA-templated transcription"/>
    <property type="evidence" value="ECO:0007669"/>
    <property type="project" value="InterPro"/>
</dbReference>
<evidence type="ECO:0000259" key="3">
    <source>
        <dbReference type="PROSITE" id="PS50112"/>
    </source>
</evidence>
<keyword evidence="1" id="KW-0479">Metal-binding</keyword>
<dbReference type="Gene3D" id="3.30.450.20">
    <property type="entry name" value="PAS domain"/>
    <property type="match status" value="1"/>
</dbReference>
<dbReference type="Pfam" id="PF08448">
    <property type="entry name" value="PAS_4"/>
    <property type="match status" value="1"/>
</dbReference>
<dbReference type="PROSITE" id="PS50114">
    <property type="entry name" value="GATA_ZN_FINGER_2"/>
    <property type="match status" value="1"/>
</dbReference>
<feature type="domain" description="PAS" evidence="3">
    <location>
        <begin position="69"/>
        <end position="122"/>
    </location>
</feature>
<evidence type="ECO:0000313" key="6">
    <source>
        <dbReference type="Proteomes" id="UP000305948"/>
    </source>
</evidence>
<dbReference type="PROSITE" id="PS50112">
    <property type="entry name" value="PAS"/>
    <property type="match status" value="1"/>
</dbReference>
<dbReference type="InterPro" id="IPR000014">
    <property type="entry name" value="PAS"/>
</dbReference>
<dbReference type="InterPro" id="IPR000679">
    <property type="entry name" value="Znf_GATA"/>
</dbReference>
<dbReference type="Gene3D" id="3.30.50.10">
    <property type="entry name" value="Erythroid Transcription Factor GATA-1, subunit A"/>
    <property type="match status" value="1"/>
</dbReference>
<dbReference type="EMBL" id="ML213522">
    <property type="protein sequence ID" value="TFK47861.1"/>
    <property type="molecule type" value="Genomic_DNA"/>
</dbReference>
<feature type="domain" description="GATA-type" evidence="4">
    <location>
        <begin position="511"/>
        <end position="536"/>
    </location>
</feature>
<feature type="region of interest" description="Disordered" evidence="2">
    <location>
        <begin position="394"/>
        <end position="536"/>
    </location>
</feature>
<dbReference type="InterPro" id="IPR013656">
    <property type="entry name" value="PAS_4"/>
</dbReference>
<keyword evidence="1" id="KW-0862">Zinc</keyword>
<feature type="compositionally biased region" description="Low complexity" evidence="2">
    <location>
        <begin position="394"/>
        <end position="422"/>
    </location>
</feature>
<sequence>MSFSTPSQRGFGSQAEQAPQNNPRMNTAVHVQSFDNSFPLLPQSAGSEPADQSSSSMPKVGETRCYWALLNADLQFLYLDPVLASHLGPQAEALIGKPLLAFVHPDEQASARHDLGSVLESRTLHGSVTRVRYSRLSSIRRQLGASDHVTPWADADKIAVDHNYMAVDIVINWAAEGLVLCFMHAVVDLTPYDNDPRYKTGWTNWCSTPAYAMDNHQITVMYNRLMHSMPQPGSMERVFQILVNQQGNRQCLISWPPEPAGGQPDGVASKDFVRLAEEVQLGEGPGNGASDAKTSCTRRYKALQPITVSDTDEVKEVESIFIPHGTIIFACHKVNSRAPVAQQMEYAQTPNGYAQQQPQQQQYYNSSFPVPSIADSTAQYNGYVSQPQAPIQAQQPYNGQWSQASSSQAQQYYPPQQQPWASESPSSGPMPYLEPSFQRPMSPSYPYVPSQEGASPSDVSAAASSHANNEANDVVPPPRHASRRASPSNSTRDSYGGGGRSTGHPPVGIAKCSSCKATQSPEWRKGPSGKKDLCNA</sequence>
<dbReference type="GO" id="GO:0008270">
    <property type="term" value="F:zinc ion binding"/>
    <property type="evidence" value="ECO:0007669"/>
    <property type="project" value="UniProtKB-KW"/>
</dbReference>
<dbReference type="Proteomes" id="UP000305948">
    <property type="component" value="Unassembled WGS sequence"/>
</dbReference>
<dbReference type="SUPFAM" id="SSF55785">
    <property type="entry name" value="PYP-like sensor domain (PAS domain)"/>
    <property type="match status" value="1"/>
</dbReference>
<dbReference type="STRING" id="5364.A0A5C3N295"/>
<dbReference type="CDD" id="cd00130">
    <property type="entry name" value="PAS"/>
    <property type="match status" value="1"/>
</dbReference>
<feature type="compositionally biased region" description="Basic and acidic residues" evidence="2">
    <location>
        <begin position="522"/>
        <end position="536"/>
    </location>
</feature>
<protein>
    <recommendedName>
        <fullName evidence="7">GATA-type domain-containing protein</fullName>
    </recommendedName>
</protein>
<evidence type="ECO:0000256" key="2">
    <source>
        <dbReference type="SAM" id="MobiDB-lite"/>
    </source>
</evidence>
<evidence type="ECO:0000313" key="5">
    <source>
        <dbReference type="EMBL" id="TFK47861.1"/>
    </source>
</evidence>
<dbReference type="AlphaFoldDB" id="A0A5C3N295"/>
<dbReference type="InterPro" id="IPR035965">
    <property type="entry name" value="PAS-like_dom_sf"/>
</dbReference>
<dbReference type="OrthoDB" id="2162994at2759"/>
<dbReference type="GO" id="GO:0043565">
    <property type="term" value="F:sequence-specific DNA binding"/>
    <property type="evidence" value="ECO:0007669"/>
    <property type="project" value="InterPro"/>
</dbReference>
<name>A0A5C3N295_9AGAM</name>
<gene>
    <name evidence="5" type="ORF">OE88DRAFT_753790</name>
</gene>